<reference evidence="1 2" key="2">
    <citation type="journal article" date="2013" name="PLoS ONE">
        <title>Whole genome mapping and re-organization of the nuclear and mitochondrial genomes of Babesia microti isolates.</title>
        <authorList>
            <person name="Cornillot E."/>
            <person name="Dassouli A."/>
            <person name="Garg A."/>
            <person name="Pachikara N."/>
            <person name="Randazzo S."/>
            <person name="Depoix D."/>
            <person name="Carcy B."/>
            <person name="Delbecq S."/>
            <person name="Frutos R."/>
            <person name="Silva J.C."/>
            <person name="Sutton R."/>
            <person name="Krause P.J."/>
            <person name="Mamoun C.B."/>
        </authorList>
    </citation>
    <scope>NUCLEOTIDE SEQUENCE [LARGE SCALE GENOMIC DNA]</scope>
    <source>
        <strain evidence="1 2">RI</strain>
    </source>
</reference>
<dbReference type="RefSeq" id="XP_012649038.1">
    <property type="nucleotide sequence ID" value="XM_012793584.1"/>
</dbReference>
<evidence type="ECO:0000313" key="2">
    <source>
        <dbReference type="Proteomes" id="UP000002899"/>
    </source>
</evidence>
<protein>
    <submittedName>
        <fullName evidence="1">Uncharacterized protein</fullName>
    </submittedName>
</protein>
<dbReference type="VEuPathDB" id="PiroplasmaDB:BMR1_03g02140"/>
<dbReference type="AlphaFoldDB" id="A0A0K3AND1"/>
<accession>A0A0K3AND1</accession>
<dbReference type="KEGG" id="bmic:BMR1_03g02140"/>
<name>A0A0K3AND1_BABMR</name>
<dbReference type="GeneID" id="24425069"/>
<reference evidence="1 2" key="1">
    <citation type="journal article" date="2012" name="Nucleic Acids Res.">
        <title>Sequencing of the smallest Apicomplexan genome from the human pathogen Babesia microti.</title>
        <authorList>
            <person name="Cornillot E."/>
            <person name="Hadj-Kaddour K."/>
            <person name="Dassouli A."/>
            <person name="Noel B."/>
            <person name="Ranwez V."/>
            <person name="Vacherie B."/>
            <person name="Augagneur Y."/>
            <person name="Bres V."/>
            <person name="Duclos A."/>
            <person name="Randazzo S."/>
            <person name="Carcy B."/>
            <person name="Debierre-Grockiego F."/>
            <person name="Delbecq S."/>
            <person name="Moubri-Menage K."/>
            <person name="Shams-Eldin H."/>
            <person name="Usmani-Brown S."/>
            <person name="Bringaud F."/>
            <person name="Wincker P."/>
            <person name="Vivares C.P."/>
            <person name="Schwarz R.T."/>
            <person name="Schetters T.P."/>
            <person name="Krause P.J."/>
            <person name="Gorenflot A."/>
            <person name="Berry V."/>
            <person name="Barbe V."/>
            <person name="Ben Mamoun C."/>
        </authorList>
    </citation>
    <scope>NUCLEOTIDE SEQUENCE [LARGE SCALE GENOMIC DNA]</scope>
    <source>
        <strain evidence="1 2">RI</strain>
    </source>
</reference>
<proteinExistence type="predicted"/>
<reference evidence="1 2" key="3">
    <citation type="journal article" date="2016" name="Sci. Rep.">
        <title>Genome-wide diversity and gene expression profiling of Babesia microti isolates identify polymorphic genes that mediate host-pathogen interactions.</title>
        <authorList>
            <person name="Silva J.C."/>
            <person name="Cornillot E."/>
            <person name="McCracken C."/>
            <person name="Usmani-Brown S."/>
            <person name="Dwivedi A."/>
            <person name="Ifeonu O.O."/>
            <person name="Crabtree J."/>
            <person name="Gotia H.T."/>
            <person name="Virji A.Z."/>
            <person name="Reynes C."/>
            <person name="Colinge J."/>
            <person name="Kumar V."/>
            <person name="Lawres L."/>
            <person name="Pazzi J.E."/>
            <person name="Pablo J.V."/>
            <person name="Hung C."/>
            <person name="Brancato J."/>
            <person name="Kumari P."/>
            <person name="Orvis J."/>
            <person name="Tretina K."/>
            <person name="Chibucos M."/>
            <person name="Ott S."/>
            <person name="Sadzewicz L."/>
            <person name="Sengamalay N."/>
            <person name="Shetty A.C."/>
            <person name="Su Q."/>
            <person name="Tallon L."/>
            <person name="Fraser C.M."/>
            <person name="Frutos R."/>
            <person name="Molina D.M."/>
            <person name="Krause P.J."/>
            <person name="Ben Mamoun C."/>
        </authorList>
    </citation>
    <scope>NUCLEOTIDE SEQUENCE [LARGE SCALE GENOMIC DNA]</scope>
    <source>
        <strain evidence="1 2">RI</strain>
    </source>
</reference>
<dbReference type="Proteomes" id="UP000002899">
    <property type="component" value="Chromosome III"/>
</dbReference>
<organism evidence="1 2">
    <name type="scientific">Babesia microti (strain RI)</name>
    <dbReference type="NCBI Taxonomy" id="1133968"/>
    <lineage>
        <taxon>Eukaryota</taxon>
        <taxon>Sar</taxon>
        <taxon>Alveolata</taxon>
        <taxon>Apicomplexa</taxon>
        <taxon>Aconoidasida</taxon>
        <taxon>Piroplasmida</taxon>
        <taxon>Babesiidae</taxon>
        <taxon>Babesia</taxon>
    </lineage>
</organism>
<keyword evidence="2" id="KW-1185">Reference proteome</keyword>
<dbReference type="EMBL" id="LN871598">
    <property type="protein sequence ID" value="CTQ41027.1"/>
    <property type="molecule type" value="Genomic_DNA"/>
</dbReference>
<sequence>MNNHPKDDIYIEKFTISDNSSIESFYTPTVDLSKSENDKNDMLEMSIKKDTPLCKIFQRNYNGQFPKYNFLRLQNKNGKSQQNRKFSHVLSRMRIGCNRLCSGRHSLDIDTSSEDGSCVRDRIQNAPLLLHDHGSDISKYDNQDFIGTEQGDIWTMESNFIRDSKLKNARGKRNPRHRNHYLPVMPMPIEPSLSAMSTANYEFFSNKHTQM</sequence>
<evidence type="ECO:0000313" key="1">
    <source>
        <dbReference type="EMBL" id="CTQ41027.1"/>
    </source>
</evidence>